<dbReference type="SUPFAM" id="SSF52058">
    <property type="entry name" value="L domain-like"/>
    <property type="match status" value="1"/>
</dbReference>
<accession>A0ABQ4GYG8</accession>
<sequence length="269" mass="29741">MKDEPPPPLLANRWADAVGEGGPGAGREICRCFDQDRVRPPHPVRFHPERQDTASPGWRHLLELVEEAAADGREVFRPLVELSPAEQRQIVTLPPTIAKLTEVKHLVLYGSNLVRIPPEIGSMTNLREFSPYTSHRLHWFPYELTRCRRLKASTVSTRSLYGNLKVRAPFPPLQPGRASTRDLDLLGLDPGVWGTDVIRACSVCDRPIAEGGLHQVWISLRVGTDTVPLLVNACSPACIDALPAPPDGYLPTPHTGGPGIRRKRGDHRA</sequence>
<keyword evidence="3" id="KW-1185">Reference proteome</keyword>
<dbReference type="InterPro" id="IPR032675">
    <property type="entry name" value="LRR_dom_sf"/>
</dbReference>
<protein>
    <recommendedName>
        <fullName evidence="4">Leucine-rich repeat domain-containing protein</fullName>
    </recommendedName>
</protein>
<evidence type="ECO:0000313" key="3">
    <source>
        <dbReference type="Proteomes" id="UP000660454"/>
    </source>
</evidence>
<gene>
    <name evidence="2" type="ORF">Msi02_72830</name>
</gene>
<proteinExistence type="predicted"/>
<evidence type="ECO:0000256" key="1">
    <source>
        <dbReference type="SAM" id="MobiDB-lite"/>
    </source>
</evidence>
<reference evidence="2 3" key="1">
    <citation type="submission" date="2021-01" db="EMBL/GenBank/DDBJ databases">
        <title>Whole genome shotgun sequence of Microbispora siamensis NBRC 104113.</title>
        <authorList>
            <person name="Komaki H."/>
            <person name="Tamura T."/>
        </authorList>
    </citation>
    <scope>NUCLEOTIDE SEQUENCE [LARGE SCALE GENOMIC DNA]</scope>
    <source>
        <strain evidence="2 3">NBRC 104113</strain>
    </source>
</reference>
<organism evidence="2 3">
    <name type="scientific">Microbispora siamensis</name>
    <dbReference type="NCBI Taxonomy" id="564413"/>
    <lineage>
        <taxon>Bacteria</taxon>
        <taxon>Bacillati</taxon>
        <taxon>Actinomycetota</taxon>
        <taxon>Actinomycetes</taxon>
        <taxon>Streptosporangiales</taxon>
        <taxon>Streptosporangiaceae</taxon>
        <taxon>Microbispora</taxon>
    </lineage>
</organism>
<dbReference type="Gene3D" id="3.80.10.10">
    <property type="entry name" value="Ribonuclease Inhibitor"/>
    <property type="match status" value="1"/>
</dbReference>
<comment type="caution">
    <text evidence="2">The sequence shown here is derived from an EMBL/GenBank/DDBJ whole genome shotgun (WGS) entry which is preliminary data.</text>
</comment>
<evidence type="ECO:0000313" key="2">
    <source>
        <dbReference type="EMBL" id="GIH66466.1"/>
    </source>
</evidence>
<dbReference type="Proteomes" id="UP000660454">
    <property type="component" value="Unassembled WGS sequence"/>
</dbReference>
<feature type="region of interest" description="Disordered" evidence="1">
    <location>
        <begin position="247"/>
        <end position="269"/>
    </location>
</feature>
<feature type="compositionally biased region" description="Basic residues" evidence="1">
    <location>
        <begin position="260"/>
        <end position="269"/>
    </location>
</feature>
<evidence type="ECO:0008006" key="4">
    <source>
        <dbReference type="Google" id="ProtNLM"/>
    </source>
</evidence>
<dbReference type="RefSeq" id="WP_204052298.1">
    <property type="nucleotide sequence ID" value="NZ_BOOF01000054.1"/>
</dbReference>
<name>A0ABQ4GYG8_9ACTN</name>
<dbReference type="EMBL" id="BOOF01000054">
    <property type="protein sequence ID" value="GIH66466.1"/>
    <property type="molecule type" value="Genomic_DNA"/>
</dbReference>